<dbReference type="InterPro" id="IPR013249">
    <property type="entry name" value="RNA_pol_sigma70_r4_t2"/>
</dbReference>
<organism evidence="7 8">
    <name type="scientific">Flavihumibacter fluminis</name>
    <dbReference type="NCBI Taxonomy" id="2909236"/>
    <lineage>
        <taxon>Bacteria</taxon>
        <taxon>Pseudomonadati</taxon>
        <taxon>Bacteroidota</taxon>
        <taxon>Chitinophagia</taxon>
        <taxon>Chitinophagales</taxon>
        <taxon>Chitinophagaceae</taxon>
        <taxon>Flavihumibacter</taxon>
    </lineage>
</organism>
<dbReference type="InterPro" id="IPR007627">
    <property type="entry name" value="RNA_pol_sigma70_r2"/>
</dbReference>
<dbReference type="SUPFAM" id="SSF88946">
    <property type="entry name" value="Sigma2 domain of RNA polymerase sigma factors"/>
    <property type="match status" value="1"/>
</dbReference>
<dbReference type="Pfam" id="PF04542">
    <property type="entry name" value="Sigma70_r2"/>
    <property type="match status" value="1"/>
</dbReference>
<feature type="domain" description="RNA polymerase sigma factor 70 region 4 type 2" evidence="6">
    <location>
        <begin position="124"/>
        <end position="170"/>
    </location>
</feature>
<dbReference type="PANTHER" id="PTHR43133">
    <property type="entry name" value="RNA POLYMERASE ECF-TYPE SIGMA FACTO"/>
    <property type="match status" value="1"/>
</dbReference>
<dbReference type="Gene3D" id="1.10.10.10">
    <property type="entry name" value="Winged helix-like DNA-binding domain superfamily/Winged helix DNA-binding domain"/>
    <property type="match status" value="1"/>
</dbReference>
<evidence type="ECO:0000259" key="6">
    <source>
        <dbReference type="Pfam" id="PF08281"/>
    </source>
</evidence>
<evidence type="ECO:0000313" key="8">
    <source>
        <dbReference type="Proteomes" id="UP001200145"/>
    </source>
</evidence>
<sequence length="199" mass="23109">MAVNDIELLRRLKQGDTVAFDHIYDLYYKPICFFSEKILTNQLLAEDIATESFVKLLQKNPEFDTIQQLRSFLYRTAKNACIDELRSQKRHLQSHEEIRSISPVAEDVIEKALITAELLQFIYLEIEKLPERYRNVVRLALVEGMENEEIVERTGLANQTVRNHKAEGIKLLRLSLLHNRGVSPILLLCILSFLSEKNL</sequence>
<keyword evidence="3" id="KW-0731">Sigma factor</keyword>
<keyword evidence="2" id="KW-0805">Transcription regulation</keyword>
<evidence type="ECO:0000256" key="3">
    <source>
        <dbReference type="ARBA" id="ARBA00023082"/>
    </source>
</evidence>
<keyword evidence="4" id="KW-0804">Transcription</keyword>
<accession>A0ABS9BLE3</accession>
<evidence type="ECO:0000256" key="2">
    <source>
        <dbReference type="ARBA" id="ARBA00023015"/>
    </source>
</evidence>
<gene>
    <name evidence="7" type="ORF">L0U88_17075</name>
</gene>
<dbReference type="InterPro" id="IPR013325">
    <property type="entry name" value="RNA_pol_sigma_r2"/>
</dbReference>
<dbReference type="InterPro" id="IPR039425">
    <property type="entry name" value="RNA_pol_sigma-70-like"/>
</dbReference>
<name>A0ABS9BLE3_9BACT</name>
<dbReference type="Proteomes" id="UP001200145">
    <property type="component" value="Unassembled WGS sequence"/>
</dbReference>
<evidence type="ECO:0000256" key="1">
    <source>
        <dbReference type="ARBA" id="ARBA00010641"/>
    </source>
</evidence>
<dbReference type="RefSeq" id="WP_234867479.1">
    <property type="nucleotide sequence ID" value="NZ_JAKEVY010000004.1"/>
</dbReference>
<dbReference type="InterPro" id="IPR014284">
    <property type="entry name" value="RNA_pol_sigma-70_dom"/>
</dbReference>
<comment type="similarity">
    <text evidence="1">Belongs to the sigma-70 factor family. ECF subfamily.</text>
</comment>
<dbReference type="Gene3D" id="1.10.1740.10">
    <property type="match status" value="1"/>
</dbReference>
<dbReference type="InterPro" id="IPR036388">
    <property type="entry name" value="WH-like_DNA-bd_sf"/>
</dbReference>
<keyword evidence="8" id="KW-1185">Reference proteome</keyword>
<dbReference type="PANTHER" id="PTHR43133:SF46">
    <property type="entry name" value="RNA POLYMERASE SIGMA-70 FACTOR ECF SUBFAMILY"/>
    <property type="match status" value="1"/>
</dbReference>
<reference evidence="7 8" key="1">
    <citation type="submission" date="2022-01" db="EMBL/GenBank/DDBJ databases">
        <title>Flavihumibacter sp. nov., isolated from sediment of a river.</title>
        <authorList>
            <person name="Liu H."/>
        </authorList>
    </citation>
    <scope>NUCLEOTIDE SEQUENCE [LARGE SCALE GENOMIC DNA]</scope>
    <source>
        <strain evidence="7 8">RY-1</strain>
    </source>
</reference>
<feature type="domain" description="RNA polymerase sigma-70 region 2" evidence="5">
    <location>
        <begin position="24"/>
        <end position="90"/>
    </location>
</feature>
<proteinExistence type="inferred from homology"/>
<dbReference type="EMBL" id="JAKEVY010000004">
    <property type="protein sequence ID" value="MCF1716357.1"/>
    <property type="molecule type" value="Genomic_DNA"/>
</dbReference>
<dbReference type="Pfam" id="PF08281">
    <property type="entry name" value="Sigma70_r4_2"/>
    <property type="match status" value="1"/>
</dbReference>
<dbReference type="InterPro" id="IPR013324">
    <property type="entry name" value="RNA_pol_sigma_r3/r4-like"/>
</dbReference>
<dbReference type="NCBIfam" id="TIGR02937">
    <property type="entry name" value="sigma70-ECF"/>
    <property type="match status" value="1"/>
</dbReference>
<comment type="caution">
    <text evidence="7">The sequence shown here is derived from an EMBL/GenBank/DDBJ whole genome shotgun (WGS) entry which is preliminary data.</text>
</comment>
<dbReference type="SUPFAM" id="SSF88659">
    <property type="entry name" value="Sigma3 and sigma4 domains of RNA polymerase sigma factors"/>
    <property type="match status" value="1"/>
</dbReference>
<protein>
    <submittedName>
        <fullName evidence="7">Sigma-70 family RNA polymerase sigma factor</fullName>
    </submittedName>
</protein>
<evidence type="ECO:0000313" key="7">
    <source>
        <dbReference type="EMBL" id="MCF1716357.1"/>
    </source>
</evidence>
<evidence type="ECO:0000256" key="4">
    <source>
        <dbReference type="ARBA" id="ARBA00023163"/>
    </source>
</evidence>
<evidence type="ECO:0000259" key="5">
    <source>
        <dbReference type="Pfam" id="PF04542"/>
    </source>
</evidence>